<feature type="compositionally biased region" description="Basic residues" evidence="6">
    <location>
        <begin position="8"/>
        <end position="25"/>
    </location>
</feature>
<evidence type="ECO:0000256" key="5">
    <source>
        <dbReference type="HAMAP-Rule" id="MF_00373"/>
    </source>
</evidence>
<dbReference type="EMBL" id="LGKP01000002">
    <property type="protein sequence ID" value="KPL92044.1"/>
    <property type="molecule type" value="Genomic_DNA"/>
</dbReference>
<dbReference type="InterPro" id="IPR037147">
    <property type="entry name" value="Ribosomal_bL28_sf"/>
</dbReference>
<dbReference type="HAMAP" id="MF_00373">
    <property type="entry name" value="Ribosomal_bL28"/>
    <property type="match status" value="1"/>
</dbReference>
<evidence type="ECO:0000256" key="1">
    <source>
        <dbReference type="ARBA" id="ARBA00008760"/>
    </source>
</evidence>
<dbReference type="InterPro" id="IPR034704">
    <property type="entry name" value="Ribosomal_bL28/bL31-like_sf"/>
</dbReference>
<gene>
    <name evidence="5" type="primary">rpmB</name>
    <name evidence="7" type="ORF">SE18_00410</name>
</gene>
<dbReference type="PANTHER" id="PTHR39080:SF1">
    <property type="entry name" value="LARGE RIBOSOMAL SUBUNIT PROTEIN BL28A"/>
    <property type="match status" value="1"/>
</dbReference>
<comment type="caution">
    <text evidence="7">The sequence shown here is derived from an EMBL/GenBank/DDBJ whole genome shotgun (WGS) entry which is preliminary data.</text>
</comment>
<comment type="similarity">
    <text evidence="1 5">Belongs to the bacterial ribosomal protein bL28 family.</text>
</comment>
<organism evidence="7 8">
    <name type="scientific">Herpetosiphon geysericola</name>
    <dbReference type="NCBI Taxonomy" id="70996"/>
    <lineage>
        <taxon>Bacteria</taxon>
        <taxon>Bacillati</taxon>
        <taxon>Chloroflexota</taxon>
        <taxon>Chloroflexia</taxon>
        <taxon>Herpetosiphonales</taxon>
        <taxon>Herpetosiphonaceae</taxon>
        <taxon>Herpetosiphon</taxon>
    </lineage>
</organism>
<evidence type="ECO:0000256" key="4">
    <source>
        <dbReference type="ARBA" id="ARBA00035174"/>
    </source>
</evidence>
<dbReference type="AlphaFoldDB" id="A0A0P6Z456"/>
<dbReference type="STRING" id="70996.SE18_00410"/>
<dbReference type="GO" id="GO:0005840">
    <property type="term" value="C:ribosome"/>
    <property type="evidence" value="ECO:0007669"/>
    <property type="project" value="UniProtKB-KW"/>
</dbReference>
<dbReference type="GO" id="GO:0003735">
    <property type="term" value="F:structural constituent of ribosome"/>
    <property type="evidence" value="ECO:0007669"/>
    <property type="project" value="InterPro"/>
</dbReference>
<dbReference type="Gene3D" id="2.30.170.40">
    <property type="entry name" value="Ribosomal protein L28/L24"/>
    <property type="match status" value="1"/>
</dbReference>
<name>A0A0P6Z456_9CHLR</name>
<evidence type="ECO:0000256" key="6">
    <source>
        <dbReference type="SAM" id="MobiDB-lite"/>
    </source>
</evidence>
<dbReference type="OrthoDB" id="9805609at2"/>
<sequence>MAVCQMTGKKRSFGHNVSHAKNRTNRSWKPNIQWAMVEVNGQMKRMKVSTRYIRTMYKDR</sequence>
<dbReference type="InterPro" id="IPR001383">
    <property type="entry name" value="Ribosomal_bL28_bact-type"/>
</dbReference>
<feature type="region of interest" description="Disordered" evidence="6">
    <location>
        <begin position="1"/>
        <end position="25"/>
    </location>
</feature>
<dbReference type="GO" id="GO:1990904">
    <property type="term" value="C:ribonucleoprotein complex"/>
    <property type="evidence" value="ECO:0007669"/>
    <property type="project" value="UniProtKB-KW"/>
</dbReference>
<dbReference type="InterPro" id="IPR026569">
    <property type="entry name" value="Ribosomal_bL28"/>
</dbReference>
<keyword evidence="2 5" id="KW-0689">Ribosomal protein</keyword>
<keyword evidence="3 5" id="KW-0687">Ribonucleoprotein</keyword>
<accession>A0A0P6Z456</accession>
<keyword evidence="8" id="KW-1185">Reference proteome</keyword>
<dbReference type="RefSeq" id="WP_041303856.1">
    <property type="nucleotide sequence ID" value="NZ_LGKP01000002.1"/>
</dbReference>
<dbReference type="Pfam" id="PF00830">
    <property type="entry name" value="Ribosomal_L28"/>
    <property type="match status" value="1"/>
</dbReference>
<evidence type="ECO:0000256" key="2">
    <source>
        <dbReference type="ARBA" id="ARBA00022980"/>
    </source>
</evidence>
<evidence type="ECO:0000256" key="3">
    <source>
        <dbReference type="ARBA" id="ARBA00023274"/>
    </source>
</evidence>
<reference evidence="7 8" key="1">
    <citation type="submission" date="2015-07" db="EMBL/GenBank/DDBJ databases">
        <title>Whole genome sequence of Herpetosiphon geysericola DSM 7119.</title>
        <authorList>
            <person name="Hemp J."/>
            <person name="Ward L.M."/>
            <person name="Pace L.A."/>
            <person name="Fischer W.W."/>
        </authorList>
    </citation>
    <scope>NUCLEOTIDE SEQUENCE [LARGE SCALE GENOMIC DNA]</scope>
    <source>
        <strain evidence="7 8">DSM 7119</strain>
    </source>
</reference>
<dbReference type="SUPFAM" id="SSF143800">
    <property type="entry name" value="L28p-like"/>
    <property type="match status" value="1"/>
</dbReference>
<dbReference type="NCBIfam" id="TIGR00009">
    <property type="entry name" value="L28"/>
    <property type="match status" value="1"/>
</dbReference>
<evidence type="ECO:0000313" key="7">
    <source>
        <dbReference type="EMBL" id="KPL92044.1"/>
    </source>
</evidence>
<proteinExistence type="inferred from homology"/>
<dbReference type="GO" id="GO:0006412">
    <property type="term" value="P:translation"/>
    <property type="evidence" value="ECO:0007669"/>
    <property type="project" value="UniProtKB-UniRule"/>
</dbReference>
<protein>
    <recommendedName>
        <fullName evidence="4 5">Large ribosomal subunit protein bL28</fullName>
    </recommendedName>
</protein>
<dbReference type="InterPro" id="IPR050096">
    <property type="entry name" value="Bacterial_rp_bL28"/>
</dbReference>
<dbReference type="Proteomes" id="UP000050277">
    <property type="component" value="Unassembled WGS sequence"/>
</dbReference>
<evidence type="ECO:0000313" key="8">
    <source>
        <dbReference type="Proteomes" id="UP000050277"/>
    </source>
</evidence>
<dbReference type="PANTHER" id="PTHR39080">
    <property type="entry name" value="50S RIBOSOMAL PROTEIN L28"/>
    <property type="match status" value="1"/>
</dbReference>